<feature type="compositionally biased region" description="Basic residues" evidence="2">
    <location>
        <begin position="626"/>
        <end position="641"/>
    </location>
</feature>
<dbReference type="AlphaFoldDB" id="A0A7S3PL48"/>
<feature type="transmembrane region" description="Helical" evidence="3">
    <location>
        <begin position="359"/>
        <end position="377"/>
    </location>
</feature>
<feature type="transmembrane region" description="Helical" evidence="3">
    <location>
        <begin position="428"/>
        <end position="448"/>
    </location>
</feature>
<feature type="coiled-coil region" evidence="1">
    <location>
        <begin position="142"/>
        <end position="275"/>
    </location>
</feature>
<dbReference type="EMBL" id="HBIN01017076">
    <property type="protein sequence ID" value="CAE0442897.1"/>
    <property type="molecule type" value="Transcribed_RNA"/>
</dbReference>
<gene>
    <name evidence="4" type="ORF">ASTO00021_LOCUS13008</name>
</gene>
<keyword evidence="1" id="KW-0175">Coiled coil</keyword>
<reference evidence="4" key="1">
    <citation type="submission" date="2021-01" db="EMBL/GenBank/DDBJ databases">
        <authorList>
            <person name="Corre E."/>
            <person name="Pelletier E."/>
            <person name="Niang G."/>
            <person name="Scheremetjew M."/>
            <person name="Finn R."/>
            <person name="Kale V."/>
            <person name="Holt S."/>
            <person name="Cochrane G."/>
            <person name="Meng A."/>
            <person name="Brown T."/>
            <person name="Cohen L."/>
        </authorList>
    </citation>
    <scope>NUCLEOTIDE SEQUENCE</scope>
    <source>
        <strain evidence="4">GSBS06</strain>
    </source>
</reference>
<feature type="transmembrane region" description="Helical" evidence="3">
    <location>
        <begin position="460"/>
        <end position="479"/>
    </location>
</feature>
<organism evidence="4">
    <name type="scientific">Aplanochytrium stocchinoi</name>
    <dbReference type="NCBI Taxonomy" id="215587"/>
    <lineage>
        <taxon>Eukaryota</taxon>
        <taxon>Sar</taxon>
        <taxon>Stramenopiles</taxon>
        <taxon>Bigyra</taxon>
        <taxon>Labyrinthulomycetes</taxon>
        <taxon>Thraustochytrida</taxon>
        <taxon>Thraustochytriidae</taxon>
        <taxon>Aplanochytrium</taxon>
    </lineage>
</organism>
<evidence type="ECO:0000256" key="1">
    <source>
        <dbReference type="SAM" id="Coils"/>
    </source>
</evidence>
<feature type="compositionally biased region" description="Basic residues" evidence="2">
    <location>
        <begin position="569"/>
        <end position="583"/>
    </location>
</feature>
<feature type="region of interest" description="Disordered" evidence="2">
    <location>
        <begin position="615"/>
        <end position="660"/>
    </location>
</feature>
<feature type="transmembrane region" description="Helical" evidence="3">
    <location>
        <begin position="389"/>
        <end position="408"/>
    </location>
</feature>
<sequence>MKNTSRKRKKRIHDLETELERSKEMEKTLKAQLEGSANAQGLEHENSQLKSKLAEAEADLNLQKEKVKKVDKLTKLNKDLQTNNTQLVRLGKTLRKKAKAFERDAEDAWKSLELERELSKRLEGLISNSNVGINGVANYASTKKQEETIQELNLKVEELTADLNSKQEEFDAALKSKSETGEQELRHEVKELEADLSKCTEKTTALSVEVEEKDSIAKELGELKSRFDAVNEEFEETQISLRELQEGKQELKSKVAKAVEDAKKCEENCKEMESLFSVYQKKLEDPALADYLEKKFEWLQNPQVEGVTIAYDKTVKMIGPRLNVTKEKLEQVKKLLEVSSQTLSNAVGKPEYTPLVSGLLTYGILLLPFCFSVCILVRVKRAITLRKTTVWMSLYLCLFSLGALALSKVVKLEPMLALRQHNESAYEFLQLGVAAFGGLYYFCVYLYTFAQITFEGKCTFSFRHVFQLVLPAAVATHYYYHVWLLAMKDKDPDIEVKHWAGYAGIFFFLFLLFTFFTKSNTRIDKKEQENVLPVSQPLNQPLLNQSPTEDMDDVKNDEHSNGVGNSKEKKSKKSKKKKHKHGHKVAEALDNDATLMEFEAIEPEHLMEEVETIAEAATTGESIHDIKKRKAEKKRKKKAKNKLAESYSEDDDDLETQKKG</sequence>
<protein>
    <submittedName>
        <fullName evidence="4">Uncharacterized protein</fullName>
    </submittedName>
</protein>
<dbReference type="PANTHER" id="PTHR35310:SF1">
    <property type="entry name" value="CELL WALL INTEGRITY_STRESS RESPONSE COMPONENT-LIKE PROTEIN"/>
    <property type="match status" value="1"/>
</dbReference>
<feature type="region of interest" description="Disordered" evidence="2">
    <location>
        <begin position="534"/>
        <end position="589"/>
    </location>
</feature>
<feature type="region of interest" description="Disordered" evidence="2">
    <location>
        <begin position="1"/>
        <end position="26"/>
    </location>
</feature>
<evidence type="ECO:0000256" key="2">
    <source>
        <dbReference type="SAM" id="MobiDB-lite"/>
    </source>
</evidence>
<feature type="compositionally biased region" description="Basic and acidic residues" evidence="2">
    <location>
        <begin position="13"/>
        <end position="26"/>
    </location>
</feature>
<keyword evidence="3" id="KW-0812">Transmembrane</keyword>
<keyword evidence="3" id="KW-1133">Transmembrane helix</keyword>
<feature type="compositionally biased region" description="Polar residues" evidence="2">
    <location>
        <begin position="536"/>
        <end position="548"/>
    </location>
</feature>
<evidence type="ECO:0000313" key="4">
    <source>
        <dbReference type="EMBL" id="CAE0442897.1"/>
    </source>
</evidence>
<dbReference type="PANTHER" id="PTHR35310">
    <property type="entry name" value="CELL WALL INTEGRITY/STRESS RESPONSE COMPONENT-LIKE PROTEIN"/>
    <property type="match status" value="1"/>
</dbReference>
<proteinExistence type="predicted"/>
<name>A0A7S3PL48_9STRA</name>
<accession>A0A7S3PL48</accession>
<feature type="compositionally biased region" description="Basic residues" evidence="2">
    <location>
        <begin position="1"/>
        <end position="12"/>
    </location>
</feature>
<keyword evidence="3" id="KW-0472">Membrane</keyword>
<feature type="transmembrane region" description="Helical" evidence="3">
    <location>
        <begin position="499"/>
        <end position="516"/>
    </location>
</feature>
<evidence type="ECO:0000256" key="3">
    <source>
        <dbReference type="SAM" id="Phobius"/>
    </source>
</evidence>